<feature type="transmembrane region" description="Helical" evidence="7">
    <location>
        <begin position="92"/>
        <end position="111"/>
    </location>
</feature>
<dbReference type="SUPFAM" id="SSF103481">
    <property type="entry name" value="Multidrug resistance efflux transporter EmrE"/>
    <property type="match status" value="2"/>
</dbReference>
<keyword evidence="6 7" id="KW-0472">Membrane</keyword>
<accession>A0AAE3VAK3</accession>
<evidence type="ECO:0000256" key="5">
    <source>
        <dbReference type="ARBA" id="ARBA00022989"/>
    </source>
</evidence>
<evidence type="ECO:0000256" key="3">
    <source>
        <dbReference type="ARBA" id="ARBA00022475"/>
    </source>
</evidence>
<sequence length="310" mass="32784">MVSVKTAEQDRTTIFQNPGAVPFLALIAVCVWGAAYPFIKLGLLGFGIASADTAAKTLFAGLRFTIAGGVLLMIAAVRGLRLGMSRAVAPWVLLYALVNTALHYFFFYIGVSNSAGSRAAVLNSLGTFMLVFLSCAIFPEEHLTRARVLGCIVGFSGLLCLNLDFGGGGSFTLSGDGMIVLNAVCSAFGGILTRIVGKKTQVFVMTGYGLLLGGLMLVAAGLGMGGHIRSVTAEGVFDLLILVLISAVGFSVYNQLLQYHPVGRVAIFSSLIPVFGIVFSCLLLREAFTLRYVFAALLVTSGIFIINREK</sequence>
<feature type="transmembrane region" description="Helical" evidence="7">
    <location>
        <begin position="117"/>
        <end position="139"/>
    </location>
</feature>
<dbReference type="Proteomes" id="UP001241537">
    <property type="component" value="Unassembled WGS sequence"/>
</dbReference>
<protein>
    <submittedName>
        <fullName evidence="9">Drug/metabolite transporter (DMT)-like permease</fullName>
    </submittedName>
</protein>
<evidence type="ECO:0000313" key="9">
    <source>
        <dbReference type="EMBL" id="MDQ0152728.1"/>
    </source>
</evidence>
<feature type="transmembrane region" description="Helical" evidence="7">
    <location>
        <begin position="59"/>
        <end position="80"/>
    </location>
</feature>
<dbReference type="PANTHER" id="PTHR32322:SF18">
    <property type="entry name" value="S-ADENOSYLMETHIONINE_S-ADENOSYLHOMOCYSTEINE TRANSPORTER"/>
    <property type="match status" value="1"/>
</dbReference>
<dbReference type="Pfam" id="PF00892">
    <property type="entry name" value="EamA"/>
    <property type="match status" value="2"/>
</dbReference>
<proteinExistence type="inferred from homology"/>
<name>A0AAE3VAK3_9FIRM</name>
<evidence type="ECO:0000256" key="7">
    <source>
        <dbReference type="SAM" id="Phobius"/>
    </source>
</evidence>
<keyword evidence="4 7" id="KW-0812">Transmembrane</keyword>
<feature type="transmembrane region" description="Helical" evidence="7">
    <location>
        <begin position="20"/>
        <end position="39"/>
    </location>
</feature>
<dbReference type="InterPro" id="IPR000620">
    <property type="entry name" value="EamA_dom"/>
</dbReference>
<feature type="transmembrane region" description="Helical" evidence="7">
    <location>
        <begin position="290"/>
        <end position="307"/>
    </location>
</feature>
<dbReference type="GO" id="GO:0005886">
    <property type="term" value="C:plasma membrane"/>
    <property type="evidence" value="ECO:0007669"/>
    <property type="project" value="UniProtKB-SubCell"/>
</dbReference>
<dbReference type="InterPro" id="IPR037185">
    <property type="entry name" value="EmrE-like"/>
</dbReference>
<feature type="transmembrane region" description="Helical" evidence="7">
    <location>
        <begin position="265"/>
        <end position="284"/>
    </location>
</feature>
<comment type="subcellular location">
    <subcellularLocation>
        <location evidence="1">Cell membrane</location>
        <topology evidence="1">Multi-pass membrane protein</topology>
    </subcellularLocation>
</comment>
<feature type="transmembrane region" description="Helical" evidence="7">
    <location>
        <begin position="177"/>
        <end position="196"/>
    </location>
</feature>
<evidence type="ECO:0000313" key="10">
    <source>
        <dbReference type="Proteomes" id="UP001241537"/>
    </source>
</evidence>
<evidence type="ECO:0000256" key="4">
    <source>
        <dbReference type="ARBA" id="ARBA00022692"/>
    </source>
</evidence>
<keyword evidence="10" id="KW-1185">Reference proteome</keyword>
<dbReference type="EMBL" id="JAUSTO010000007">
    <property type="protein sequence ID" value="MDQ0152728.1"/>
    <property type="molecule type" value="Genomic_DNA"/>
</dbReference>
<feature type="transmembrane region" description="Helical" evidence="7">
    <location>
        <begin position="146"/>
        <end position="165"/>
    </location>
</feature>
<organism evidence="9 10">
    <name type="scientific">Moryella indoligenes</name>
    <dbReference type="NCBI Taxonomy" id="371674"/>
    <lineage>
        <taxon>Bacteria</taxon>
        <taxon>Bacillati</taxon>
        <taxon>Bacillota</taxon>
        <taxon>Clostridia</taxon>
        <taxon>Lachnospirales</taxon>
        <taxon>Lachnospiraceae</taxon>
        <taxon>Moryella</taxon>
    </lineage>
</organism>
<evidence type="ECO:0000256" key="1">
    <source>
        <dbReference type="ARBA" id="ARBA00004651"/>
    </source>
</evidence>
<feature type="transmembrane region" description="Helical" evidence="7">
    <location>
        <begin position="208"/>
        <end position="229"/>
    </location>
</feature>
<evidence type="ECO:0000256" key="6">
    <source>
        <dbReference type="ARBA" id="ARBA00023136"/>
    </source>
</evidence>
<dbReference type="AlphaFoldDB" id="A0AAE3VAK3"/>
<dbReference type="InterPro" id="IPR050638">
    <property type="entry name" value="AA-Vitamin_Transporters"/>
</dbReference>
<reference evidence="9" key="1">
    <citation type="submission" date="2023-07" db="EMBL/GenBank/DDBJ databases">
        <title>Genomic Encyclopedia of Type Strains, Phase IV (KMG-IV): sequencing the most valuable type-strain genomes for metagenomic binning, comparative biology and taxonomic classification.</title>
        <authorList>
            <person name="Goeker M."/>
        </authorList>
    </citation>
    <scope>NUCLEOTIDE SEQUENCE</scope>
    <source>
        <strain evidence="9">DSM 19659</strain>
    </source>
</reference>
<feature type="domain" description="EamA" evidence="8">
    <location>
        <begin position="174"/>
        <end position="307"/>
    </location>
</feature>
<dbReference type="RefSeq" id="WP_106612548.1">
    <property type="nucleotide sequence ID" value="NZ_JAUSTO010000007.1"/>
</dbReference>
<keyword evidence="3" id="KW-1003">Cell membrane</keyword>
<dbReference type="PANTHER" id="PTHR32322">
    <property type="entry name" value="INNER MEMBRANE TRANSPORTER"/>
    <property type="match status" value="1"/>
</dbReference>
<evidence type="ECO:0000259" key="8">
    <source>
        <dbReference type="Pfam" id="PF00892"/>
    </source>
</evidence>
<feature type="transmembrane region" description="Helical" evidence="7">
    <location>
        <begin position="235"/>
        <end position="253"/>
    </location>
</feature>
<comment type="similarity">
    <text evidence="2">Belongs to the EamA transporter family.</text>
</comment>
<feature type="domain" description="EamA" evidence="8">
    <location>
        <begin position="23"/>
        <end position="162"/>
    </location>
</feature>
<evidence type="ECO:0000256" key="2">
    <source>
        <dbReference type="ARBA" id="ARBA00007362"/>
    </source>
</evidence>
<keyword evidence="5 7" id="KW-1133">Transmembrane helix</keyword>
<gene>
    <name evidence="9" type="ORF">J2S20_001422</name>
</gene>
<comment type="caution">
    <text evidence="9">The sequence shown here is derived from an EMBL/GenBank/DDBJ whole genome shotgun (WGS) entry which is preliminary data.</text>
</comment>